<dbReference type="RefSeq" id="WP_180848323.1">
    <property type="nucleotide sequence ID" value="NZ_CP047418.1"/>
</dbReference>
<name>A0A7H9EKU1_9LACO</name>
<evidence type="ECO:0000313" key="1">
    <source>
        <dbReference type="EMBL" id="QLL77989.1"/>
    </source>
</evidence>
<sequence length="303" mass="34161">MKQTITPDIFSTPQGTTITTPTGQIILDPQQGADCSQAKLIIITSLTTNSVLFDPQPLPCPLYISQELFTLLQKLAATDLLPPLKHHLKIIPYTYPLYHDGWTITAKANEDGLYGALVLLLTGPDQQKIGYCFRFDQGGIHNKRIKKWKKWLKASNISHLLLGQSMFSNEPTPLMTYRGWQKHLTKLLAATTTTTTFAINPWKIDQVLQLAKTAQQHHFNVTWQPQFAPVIAYYQAHSFVAPENIAEPTANLVQVTTQPDWDFRQQISPDLLNQLAVQPQQLGPADQQQFMTYFAPAQIVFLP</sequence>
<organism evidence="1 2">
    <name type="scientific">Ligilactobacillus saerimneri</name>
    <dbReference type="NCBI Taxonomy" id="228229"/>
    <lineage>
        <taxon>Bacteria</taxon>
        <taxon>Bacillati</taxon>
        <taxon>Bacillota</taxon>
        <taxon>Bacilli</taxon>
        <taxon>Lactobacillales</taxon>
        <taxon>Lactobacillaceae</taxon>
        <taxon>Ligilactobacillus</taxon>
    </lineage>
</organism>
<gene>
    <name evidence="1" type="ORF">GTO87_04825</name>
</gene>
<dbReference type="KEGG" id="lsw:GTO87_04825"/>
<accession>A0A7H9EKU1</accession>
<protein>
    <submittedName>
        <fullName evidence="1">Uncharacterized protein</fullName>
    </submittedName>
</protein>
<evidence type="ECO:0000313" key="2">
    <source>
        <dbReference type="Proteomes" id="UP000510886"/>
    </source>
</evidence>
<dbReference type="EMBL" id="CP047418">
    <property type="protein sequence ID" value="QLL77989.1"/>
    <property type="molecule type" value="Genomic_DNA"/>
</dbReference>
<dbReference type="AlphaFoldDB" id="A0A7H9EKU1"/>
<dbReference type="Proteomes" id="UP000510886">
    <property type="component" value="Chromosome"/>
</dbReference>
<reference evidence="1 2" key="1">
    <citation type="submission" date="2020-01" db="EMBL/GenBank/DDBJ databases">
        <title>Complete and circular genome sequences of six lactobacillus isolates from horses.</title>
        <authorList>
            <person name="Hassan H.M."/>
        </authorList>
    </citation>
    <scope>NUCLEOTIDE SEQUENCE [LARGE SCALE GENOMIC DNA]</scope>
    <source>
        <strain evidence="1 2">1A</strain>
    </source>
</reference>
<proteinExistence type="predicted"/>